<comment type="caution">
    <text evidence="1">The sequence shown here is derived from an EMBL/GenBank/DDBJ whole genome shotgun (WGS) entry which is preliminary data.</text>
</comment>
<dbReference type="Proteomes" id="UP000708208">
    <property type="component" value="Unassembled WGS sequence"/>
</dbReference>
<gene>
    <name evidence="1" type="ORF">AFUS01_LOCUS10407</name>
</gene>
<keyword evidence="2" id="KW-1185">Reference proteome</keyword>
<dbReference type="EMBL" id="CAJVCH010077170">
    <property type="protein sequence ID" value="CAG7721172.1"/>
    <property type="molecule type" value="Genomic_DNA"/>
</dbReference>
<sequence length="94" mass="10676">MKKHETKMQTMEILKRLMAVIIVPSVFESPFGIRLFCNIESNRIKSLQTCSYNACSSVISFILSKRKDSSTNCPDTFETTSQEECSKGCRLLES</sequence>
<name>A0A8J2NWK9_9HEXA</name>
<proteinExistence type="predicted"/>
<protein>
    <submittedName>
        <fullName evidence="1">Uncharacterized protein</fullName>
    </submittedName>
</protein>
<organism evidence="1 2">
    <name type="scientific">Allacma fusca</name>
    <dbReference type="NCBI Taxonomy" id="39272"/>
    <lineage>
        <taxon>Eukaryota</taxon>
        <taxon>Metazoa</taxon>
        <taxon>Ecdysozoa</taxon>
        <taxon>Arthropoda</taxon>
        <taxon>Hexapoda</taxon>
        <taxon>Collembola</taxon>
        <taxon>Symphypleona</taxon>
        <taxon>Sminthuridae</taxon>
        <taxon>Allacma</taxon>
    </lineage>
</organism>
<reference evidence="1" key="1">
    <citation type="submission" date="2021-06" db="EMBL/GenBank/DDBJ databases">
        <authorList>
            <person name="Hodson N. C."/>
            <person name="Mongue J. A."/>
            <person name="Jaron S. K."/>
        </authorList>
    </citation>
    <scope>NUCLEOTIDE SEQUENCE</scope>
</reference>
<evidence type="ECO:0000313" key="1">
    <source>
        <dbReference type="EMBL" id="CAG7721172.1"/>
    </source>
</evidence>
<accession>A0A8J2NWK9</accession>
<dbReference type="AlphaFoldDB" id="A0A8J2NWK9"/>
<evidence type="ECO:0000313" key="2">
    <source>
        <dbReference type="Proteomes" id="UP000708208"/>
    </source>
</evidence>